<protein>
    <submittedName>
        <fullName evidence="1">Uncharacterized protein</fullName>
    </submittedName>
</protein>
<dbReference type="AlphaFoldDB" id="K9YXA0"/>
<evidence type="ECO:0000313" key="2">
    <source>
        <dbReference type="Proteomes" id="UP000010482"/>
    </source>
</evidence>
<sequence>MYTVFGNATMSIWTLGLNLNQITGDIFSLDRDIISRMINYHQTSLLQRELPSNFPLTKGITIKLPSYKGNYHQTSLLQRELPSNFPLTKGITIKLPPFQRGARGDKSKP</sequence>
<reference evidence="1" key="1">
    <citation type="submission" date="2012-04" db="EMBL/GenBank/DDBJ databases">
        <title>Finished genome of Dactylococcopsis salina PCC 8305.</title>
        <authorList>
            <consortium name="US DOE Joint Genome Institute"/>
            <person name="Gugger M."/>
            <person name="Coursin T."/>
            <person name="Rippka R."/>
            <person name="Tandeau De Marsac N."/>
            <person name="Huntemann M."/>
            <person name="Wei C.-L."/>
            <person name="Han J."/>
            <person name="Detter J.C."/>
            <person name="Han C."/>
            <person name="Tapia R."/>
            <person name="Daligault H."/>
            <person name="Chen A."/>
            <person name="Krypides N."/>
            <person name="Mavromatis K."/>
            <person name="Markowitz V."/>
            <person name="Szeto E."/>
            <person name="Ivanova N."/>
            <person name="Ovchinnikova G."/>
            <person name="Pagani I."/>
            <person name="Pati A."/>
            <person name="Goodwin L."/>
            <person name="Peters L."/>
            <person name="Pitluck S."/>
            <person name="Woyke T."/>
            <person name="Kerfeld C."/>
        </authorList>
    </citation>
    <scope>NUCLEOTIDE SEQUENCE [LARGE SCALE GENOMIC DNA]</scope>
    <source>
        <strain evidence="1">PCC 8305</strain>
    </source>
</reference>
<dbReference type="Proteomes" id="UP000010482">
    <property type="component" value="Chromosome"/>
</dbReference>
<name>K9YXA0_DACS8</name>
<accession>K9YXA0</accession>
<keyword evidence="2" id="KW-1185">Reference proteome</keyword>
<dbReference type="STRING" id="13035.Dacsa_2350"/>
<dbReference type="KEGG" id="dsl:Dacsa_2350"/>
<dbReference type="HOGENOM" id="CLU_2179495_0_0_3"/>
<organism evidence="1 2">
    <name type="scientific">Dactylococcopsis salina (strain PCC 8305)</name>
    <name type="common">Myxobactron salinum</name>
    <dbReference type="NCBI Taxonomy" id="13035"/>
    <lineage>
        <taxon>Bacteria</taxon>
        <taxon>Bacillati</taxon>
        <taxon>Cyanobacteriota</taxon>
        <taxon>Cyanophyceae</taxon>
        <taxon>Nodosilineales</taxon>
        <taxon>Cymatolegaceae</taxon>
        <taxon>Dactylococcopsis</taxon>
    </lineage>
</organism>
<gene>
    <name evidence="1" type="ORF">Dacsa_2350</name>
</gene>
<evidence type="ECO:0000313" key="1">
    <source>
        <dbReference type="EMBL" id="AFZ50960.1"/>
    </source>
</evidence>
<dbReference type="EMBL" id="CP003944">
    <property type="protein sequence ID" value="AFZ50960.1"/>
    <property type="molecule type" value="Genomic_DNA"/>
</dbReference>
<proteinExistence type="predicted"/>